<feature type="region of interest" description="Disordered" evidence="7">
    <location>
        <begin position="132"/>
        <end position="161"/>
    </location>
</feature>
<keyword evidence="2" id="KW-0479">Metal-binding</keyword>
<dbReference type="PROSITE" id="PS50157">
    <property type="entry name" value="ZINC_FINGER_C2H2_2"/>
    <property type="match status" value="4"/>
</dbReference>
<reference evidence="9" key="1">
    <citation type="submission" date="2019-05" db="EMBL/GenBank/DDBJ databases">
        <title>Annotation for the trematode Fasciolopsis buski.</title>
        <authorList>
            <person name="Choi Y.-J."/>
        </authorList>
    </citation>
    <scope>NUCLEOTIDE SEQUENCE</scope>
    <source>
        <strain evidence="9">HT</strain>
        <tissue evidence="9">Whole worm</tissue>
    </source>
</reference>
<feature type="region of interest" description="Disordered" evidence="7">
    <location>
        <begin position="286"/>
        <end position="305"/>
    </location>
</feature>
<dbReference type="AlphaFoldDB" id="A0A8E0RRY3"/>
<evidence type="ECO:0000313" key="9">
    <source>
        <dbReference type="EMBL" id="KAA0191753.1"/>
    </source>
</evidence>
<dbReference type="GO" id="GO:0000978">
    <property type="term" value="F:RNA polymerase II cis-regulatory region sequence-specific DNA binding"/>
    <property type="evidence" value="ECO:0007669"/>
    <property type="project" value="TreeGrafter"/>
</dbReference>
<feature type="domain" description="C2H2-type" evidence="8">
    <location>
        <begin position="250"/>
        <end position="277"/>
    </location>
</feature>
<evidence type="ECO:0000256" key="7">
    <source>
        <dbReference type="SAM" id="MobiDB-lite"/>
    </source>
</evidence>
<feature type="compositionally biased region" description="Polar residues" evidence="7">
    <location>
        <begin position="132"/>
        <end position="155"/>
    </location>
</feature>
<dbReference type="GO" id="GO:0000981">
    <property type="term" value="F:DNA-binding transcription factor activity, RNA polymerase II-specific"/>
    <property type="evidence" value="ECO:0007669"/>
    <property type="project" value="TreeGrafter"/>
</dbReference>
<protein>
    <submittedName>
        <fullName evidence="9">Zinc finger protein</fullName>
    </submittedName>
</protein>
<dbReference type="FunFam" id="3.30.160.60:FF:001732">
    <property type="entry name" value="Zgc:162936"/>
    <property type="match status" value="1"/>
</dbReference>
<dbReference type="EMBL" id="LUCM01006144">
    <property type="protein sequence ID" value="KAA0191753.1"/>
    <property type="molecule type" value="Genomic_DNA"/>
</dbReference>
<comment type="similarity">
    <text evidence="1">Belongs to the krueppel C2H2-type zinc-finger protein family.</text>
</comment>
<evidence type="ECO:0000256" key="1">
    <source>
        <dbReference type="ARBA" id="ARBA00006991"/>
    </source>
</evidence>
<evidence type="ECO:0000256" key="2">
    <source>
        <dbReference type="ARBA" id="ARBA00022723"/>
    </source>
</evidence>
<dbReference type="Gene3D" id="3.30.160.60">
    <property type="entry name" value="Classic Zinc Finger"/>
    <property type="match status" value="4"/>
</dbReference>
<dbReference type="GO" id="GO:0008270">
    <property type="term" value="F:zinc ion binding"/>
    <property type="evidence" value="ECO:0007669"/>
    <property type="project" value="UniProtKB-KW"/>
</dbReference>
<dbReference type="PROSITE" id="PS00028">
    <property type="entry name" value="ZINC_FINGER_C2H2_1"/>
    <property type="match status" value="3"/>
</dbReference>
<dbReference type="GO" id="GO:0045893">
    <property type="term" value="P:positive regulation of DNA-templated transcription"/>
    <property type="evidence" value="ECO:0007669"/>
    <property type="project" value="UniProtKB-ARBA"/>
</dbReference>
<dbReference type="OrthoDB" id="3437960at2759"/>
<evidence type="ECO:0000259" key="8">
    <source>
        <dbReference type="PROSITE" id="PS50157"/>
    </source>
</evidence>
<accession>A0A8E0RRY3</accession>
<feature type="domain" description="C2H2-type" evidence="8">
    <location>
        <begin position="222"/>
        <end position="249"/>
    </location>
</feature>
<feature type="domain" description="C2H2-type" evidence="8">
    <location>
        <begin position="194"/>
        <end position="221"/>
    </location>
</feature>
<comment type="caution">
    <text evidence="9">The sequence shown here is derived from an EMBL/GenBank/DDBJ whole genome shotgun (WGS) entry which is preliminary data.</text>
</comment>
<organism evidence="9 10">
    <name type="scientific">Fasciolopsis buskii</name>
    <dbReference type="NCBI Taxonomy" id="27845"/>
    <lineage>
        <taxon>Eukaryota</taxon>
        <taxon>Metazoa</taxon>
        <taxon>Spiralia</taxon>
        <taxon>Lophotrochozoa</taxon>
        <taxon>Platyhelminthes</taxon>
        <taxon>Trematoda</taxon>
        <taxon>Digenea</taxon>
        <taxon>Plagiorchiida</taxon>
        <taxon>Echinostomata</taxon>
        <taxon>Echinostomatoidea</taxon>
        <taxon>Fasciolidae</taxon>
        <taxon>Fasciolopsis</taxon>
    </lineage>
</organism>
<name>A0A8E0RRY3_9TREM</name>
<dbReference type="GO" id="GO:0005694">
    <property type="term" value="C:chromosome"/>
    <property type="evidence" value="ECO:0007669"/>
    <property type="project" value="UniProtKB-ARBA"/>
</dbReference>
<dbReference type="PANTHER" id="PTHR23235:SF120">
    <property type="entry name" value="KRUPPEL-LIKE FACTOR 15"/>
    <property type="match status" value="1"/>
</dbReference>
<sequence length="305" mass="33528">MPSDRRKSKSPGVAQPFLAPVPSGLFQISPPTEPVVNGQRWREDPWLRLQPPSKFVFPANLKGSQLPADCMNPTQWTSLIPSFNIAKDSCTQTPWPVGYPFPLPLDASQVPSNVELNMTTPASIRPEVTGALKTSGTGEFDQVTSRETGARTNAPNDEKPARNKRYQCCHCPKGFSRSSDLVKHKRTHTGEKPFRCQYCGRAFADSSSLSAHKRIHTGERPYSCPECGKRFSVSSSLVKHRRIHTGERPYQCGVCGRTFSDNSSFGAHKKRSQRCAPEAVPQPFNSATVGNISDLMQSAPSSSVP</sequence>
<dbReference type="InterPro" id="IPR036236">
    <property type="entry name" value="Znf_C2H2_sf"/>
</dbReference>
<dbReference type="FunFam" id="3.30.160.60:FF:002343">
    <property type="entry name" value="Zinc finger protein 33A"/>
    <property type="match status" value="1"/>
</dbReference>
<dbReference type="FunFam" id="3.30.160.60:FF:000002">
    <property type="entry name" value="Zinc finger protein 1 homolog"/>
    <property type="match status" value="1"/>
</dbReference>
<dbReference type="FunFam" id="3.30.160.60:FF:002090">
    <property type="entry name" value="Zinc finger protein 473"/>
    <property type="match status" value="1"/>
</dbReference>
<keyword evidence="5" id="KW-0862">Zinc</keyword>
<dbReference type="PANTHER" id="PTHR23235">
    <property type="entry name" value="KRUEPPEL-LIKE TRANSCRIPTION FACTOR"/>
    <property type="match status" value="1"/>
</dbReference>
<evidence type="ECO:0000256" key="6">
    <source>
        <dbReference type="PROSITE-ProRule" id="PRU00042"/>
    </source>
</evidence>
<evidence type="ECO:0000313" key="10">
    <source>
        <dbReference type="Proteomes" id="UP000728185"/>
    </source>
</evidence>
<keyword evidence="10" id="KW-1185">Reference proteome</keyword>
<evidence type="ECO:0000256" key="3">
    <source>
        <dbReference type="ARBA" id="ARBA00022737"/>
    </source>
</evidence>
<dbReference type="SUPFAM" id="SSF57667">
    <property type="entry name" value="beta-beta-alpha zinc fingers"/>
    <property type="match status" value="2"/>
</dbReference>
<dbReference type="Pfam" id="PF00096">
    <property type="entry name" value="zf-C2H2"/>
    <property type="match status" value="4"/>
</dbReference>
<keyword evidence="4 6" id="KW-0863">Zinc-finger</keyword>
<proteinExistence type="inferred from homology"/>
<dbReference type="SMART" id="SM00355">
    <property type="entry name" value="ZnF_C2H2"/>
    <property type="match status" value="4"/>
</dbReference>
<dbReference type="InterPro" id="IPR013087">
    <property type="entry name" value="Znf_C2H2_type"/>
</dbReference>
<gene>
    <name evidence="9" type="ORF">FBUS_06737</name>
</gene>
<feature type="domain" description="C2H2-type" evidence="8">
    <location>
        <begin position="166"/>
        <end position="193"/>
    </location>
</feature>
<evidence type="ECO:0000256" key="5">
    <source>
        <dbReference type="ARBA" id="ARBA00022833"/>
    </source>
</evidence>
<evidence type="ECO:0000256" key="4">
    <source>
        <dbReference type="ARBA" id="ARBA00022771"/>
    </source>
</evidence>
<dbReference type="Proteomes" id="UP000728185">
    <property type="component" value="Unassembled WGS sequence"/>
</dbReference>
<keyword evidence="3" id="KW-0677">Repeat</keyword>